<sequence>MFRIKEIIKEKNLKVSDIADNMGIAQPSLSNLINGKTKPSLDMLERIAEALNVPIKELFANDGITGFIKIKEDIREINSIQDIEKLLEEIKGK</sequence>
<dbReference type="AlphaFoldDB" id="A0A1M5IT49"/>
<protein>
    <submittedName>
        <fullName evidence="3">Helix-turn-helix</fullName>
    </submittedName>
</protein>
<dbReference type="GO" id="GO:0003700">
    <property type="term" value="F:DNA-binding transcription factor activity"/>
    <property type="evidence" value="ECO:0007669"/>
    <property type="project" value="TreeGrafter"/>
</dbReference>
<proteinExistence type="predicted"/>
<dbReference type="Gene3D" id="1.10.260.40">
    <property type="entry name" value="lambda repressor-like DNA-binding domains"/>
    <property type="match status" value="1"/>
</dbReference>
<dbReference type="SUPFAM" id="SSF47413">
    <property type="entry name" value="lambda repressor-like DNA-binding domains"/>
    <property type="match status" value="1"/>
</dbReference>
<dbReference type="InterPro" id="IPR050807">
    <property type="entry name" value="TransReg_Diox_bact_type"/>
</dbReference>
<dbReference type="Proteomes" id="UP000184480">
    <property type="component" value="Unassembled WGS sequence"/>
</dbReference>
<dbReference type="PANTHER" id="PTHR46797:SF1">
    <property type="entry name" value="METHYLPHOSPHONATE SYNTHASE"/>
    <property type="match status" value="1"/>
</dbReference>
<dbReference type="EMBL" id="FQUC01000021">
    <property type="protein sequence ID" value="SHG31436.1"/>
    <property type="molecule type" value="Genomic_DNA"/>
</dbReference>
<dbReference type="GO" id="GO:0005829">
    <property type="term" value="C:cytosol"/>
    <property type="evidence" value="ECO:0007669"/>
    <property type="project" value="TreeGrafter"/>
</dbReference>
<evidence type="ECO:0000313" key="4">
    <source>
        <dbReference type="Proteomes" id="UP000184480"/>
    </source>
</evidence>
<evidence type="ECO:0000259" key="2">
    <source>
        <dbReference type="PROSITE" id="PS50943"/>
    </source>
</evidence>
<dbReference type="RefSeq" id="WP_062184205.1">
    <property type="nucleotide sequence ID" value="NZ_BBXL01000026.1"/>
</dbReference>
<dbReference type="InterPro" id="IPR001387">
    <property type="entry name" value="Cro/C1-type_HTH"/>
</dbReference>
<dbReference type="STRING" id="1346286.SAMN05444362_1218"/>
<name>A0A1M5IT49_9BACT</name>
<dbReference type="SMART" id="SM00530">
    <property type="entry name" value="HTH_XRE"/>
    <property type="match status" value="1"/>
</dbReference>
<keyword evidence="4" id="KW-1185">Reference proteome</keyword>
<organism evidence="3 4">
    <name type="scientific">Dysgonomonas macrotermitis</name>
    <dbReference type="NCBI Taxonomy" id="1346286"/>
    <lineage>
        <taxon>Bacteria</taxon>
        <taxon>Pseudomonadati</taxon>
        <taxon>Bacteroidota</taxon>
        <taxon>Bacteroidia</taxon>
        <taxon>Bacteroidales</taxon>
        <taxon>Dysgonomonadaceae</taxon>
        <taxon>Dysgonomonas</taxon>
    </lineage>
</organism>
<feature type="domain" description="HTH cro/C1-type" evidence="2">
    <location>
        <begin position="4"/>
        <end position="58"/>
    </location>
</feature>
<dbReference type="GO" id="GO:0003677">
    <property type="term" value="F:DNA binding"/>
    <property type="evidence" value="ECO:0007669"/>
    <property type="project" value="UniProtKB-KW"/>
</dbReference>
<dbReference type="PROSITE" id="PS50943">
    <property type="entry name" value="HTH_CROC1"/>
    <property type="match status" value="1"/>
</dbReference>
<evidence type="ECO:0000313" key="3">
    <source>
        <dbReference type="EMBL" id="SHG31436.1"/>
    </source>
</evidence>
<dbReference type="PANTHER" id="PTHR46797">
    <property type="entry name" value="HTH-TYPE TRANSCRIPTIONAL REGULATOR"/>
    <property type="match status" value="1"/>
</dbReference>
<keyword evidence="1" id="KW-0238">DNA-binding</keyword>
<evidence type="ECO:0000256" key="1">
    <source>
        <dbReference type="ARBA" id="ARBA00023125"/>
    </source>
</evidence>
<accession>A0A1M5IT49</accession>
<reference evidence="4" key="1">
    <citation type="submission" date="2016-11" db="EMBL/GenBank/DDBJ databases">
        <authorList>
            <person name="Varghese N."/>
            <person name="Submissions S."/>
        </authorList>
    </citation>
    <scope>NUCLEOTIDE SEQUENCE [LARGE SCALE GENOMIC DNA]</scope>
    <source>
        <strain evidence="4">DSM 27370</strain>
    </source>
</reference>
<dbReference type="InterPro" id="IPR010982">
    <property type="entry name" value="Lambda_DNA-bd_dom_sf"/>
</dbReference>
<dbReference type="Pfam" id="PF01381">
    <property type="entry name" value="HTH_3"/>
    <property type="match status" value="1"/>
</dbReference>
<gene>
    <name evidence="3" type="ORF">SAMN05444362_1218</name>
</gene>
<dbReference type="CDD" id="cd00093">
    <property type="entry name" value="HTH_XRE"/>
    <property type="match status" value="1"/>
</dbReference>